<proteinExistence type="predicted"/>
<organism evidence="1 2">
    <name type="scientific">Pectobacterium phage vB_PcaM_CBB</name>
    <dbReference type="NCBI Taxonomy" id="2772511"/>
    <lineage>
        <taxon>Viruses</taxon>
        <taxon>Duplodnaviria</taxon>
        <taxon>Heunggongvirae</taxon>
        <taxon>Uroviricota</taxon>
        <taxon>Caudoviricetes</taxon>
        <taxon>Mimasvirus</taxon>
        <taxon>Mimasvirus CBB</taxon>
    </lineage>
</organism>
<sequence>MELRDVLRDLVTTTAGIDFDCIAISSEDRGQGQRVYMEAYTSDKNLVMRAYTKEDVPEVVGRFGIGNLGMLQGLLNLNVYKTDSTKISVNAKDGVVKSLTFNSDEANTNYLVVAEKYIPNQPRFTDQPYDVQVTPSAAKVNELKSFSGVFKSFSALVTPFTEDNSLYFYVGEKNKNNHTGTLLFGKTEGELSKGYGYPIDRVLQALNRVSNAETKSLGFTKTGMLNVTVDTGVAVYSIYVSGS</sequence>
<gene>
    <name evidence="1" type="ORF">CBB_265</name>
</gene>
<dbReference type="Proteomes" id="UP000223891">
    <property type="component" value="Segment"/>
</dbReference>
<dbReference type="EMBL" id="KU574722">
    <property type="protein sequence ID" value="AMM43829.1"/>
    <property type="molecule type" value="Genomic_DNA"/>
</dbReference>
<reference evidence="2" key="1">
    <citation type="submission" date="2016-01" db="EMBL/GenBank/DDBJ databases">
        <title>Isolation and Characterization of Enterobacteria phage CBB.</title>
        <authorList>
            <person name="Buttimer C.T.H."/>
            <person name="Hendrix H."/>
            <person name="Alexandre H."/>
            <person name="O'Mahony J."/>
            <person name="Lavigne R."/>
            <person name="Coffey A."/>
        </authorList>
    </citation>
    <scope>NUCLEOTIDE SEQUENCE [LARGE SCALE GENOMIC DNA]</scope>
</reference>
<accession>A0A1L2CUZ8</accession>
<evidence type="ECO:0000313" key="1">
    <source>
        <dbReference type="EMBL" id="AMM43829.1"/>
    </source>
</evidence>
<name>A0A1L2CUZ8_9CAUD</name>
<keyword evidence="2" id="KW-1185">Reference proteome</keyword>
<evidence type="ECO:0000313" key="2">
    <source>
        <dbReference type="Proteomes" id="UP000223891"/>
    </source>
</evidence>
<protein>
    <submittedName>
        <fullName evidence="1">Uncharacterized protein</fullName>
    </submittedName>
</protein>